<dbReference type="InterPro" id="IPR046668">
    <property type="entry name" value="DUF6538"/>
</dbReference>
<proteinExistence type="predicted"/>
<sequence>MKTYMEKVGATYYFCRIVPEHLRSYFKTAGGKARTEFKISLKTKDRREANRLVEIKAVEISALLTEAERKYAAGIWMAA</sequence>
<protein>
    <recommendedName>
        <fullName evidence="1">DUF6538 domain-containing protein</fullName>
    </recommendedName>
</protein>
<name>A0ABT5HGQ5_9CAUL</name>
<accession>A0ABT5HGQ5</accession>
<evidence type="ECO:0000313" key="3">
    <source>
        <dbReference type="Proteomes" id="UP001218579"/>
    </source>
</evidence>
<organism evidence="2 3">
    <name type="scientific">Asticcacaulis machinosus</name>
    <dbReference type="NCBI Taxonomy" id="2984211"/>
    <lineage>
        <taxon>Bacteria</taxon>
        <taxon>Pseudomonadati</taxon>
        <taxon>Pseudomonadota</taxon>
        <taxon>Alphaproteobacteria</taxon>
        <taxon>Caulobacterales</taxon>
        <taxon>Caulobacteraceae</taxon>
        <taxon>Asticcacaulis</taxon>
    </lineage>
</organism>
<dbReference type="EMBL" id="JAQQKV010000001">
    <property type="protein sequence ID" value="MDC7675363.1"/>
    <property type="molecule type" value="Genomic_DNA"/>
</dbReference>
<keyword evidence="3" id="KW-1185">Reference proteome</keyword>
<comment type="caution">
    <text evidence="2">The sequence shown here is derived from an EMBL/GenBank/DDBJ whole genome shotgun (WGS) entry which is preliminary data.</text>
</comment>
<dbReference type="RefSeq" id="WP_272743670.1">
    <property type="nucleotide sequence ID" value="NZ_JAQQKV010000001.1"/>
</dbReference>
<dbReference type="Proteomes" id="UP001218579">
    <property type="component" value="Unassembled WGS sequence"/>
</dbReference>
<feature type="domain" description="DUF6538" evidence="1">
    <location>
        <begin position="7"/>
        <end position="68"/>
    </location>
</feature>
<evidence type="ECO:0000259" key="1">
    <source>
        <dbReference type="Pfam" id="PF20172"/>
    </source>
</evidence>
<reference evidence="2 3" key="1">
    <citation type="submission" date="2023-01" db="EMBL/GenBank/DDBJ databases">
        <title>Novel species of the genus Asticcacaulis isolated from rivers.</title>
        <authorList>
            <person name="Lu H."/>
        </authorList>
    </citation>
    <scope>NUCLEOTIDE SEQUENCE [LARGE SCALE GENOMIC DNA]</scope>
    <source>
        <strain evidence="2 3">LKC15W</strain>
    </source>
</reference>
<evidence type="ECO:0000313" key="2">
    <source>
        <dbReference type="EMBL" id="MDC7675363.1"/>
    </source>
</evidence>
<gene>
    <name evidence="2" type="ORF">PQU98_04430</name>
</gene>
<dbReference type="Pfam" id="PF20172">
    <property type="entry name" value="DUF6538"/>
    <property type="match status" value="1"/>
</dbReference>